<evidence type="ECO:0000256" key="6">
    <source>
        <dbReference type="ARBA" id="ARBA00011245"/>
    </source>
</evidence>
<evidence type="ECO:0000259" key="17">
    <source>
        <dbReference type="Pfam" id="PF00694"/>
    </source>
</evidence>
<dbReference type="Proteomes" id="UP000578036">
    <property type="component" value="Unassembled WGS sequence"/>
</dbReference>
<keyword evidence="13 15" id="KW-0456">Lyase</keyword>
<dbReference type="InterPro" id="IPR018136">
    <property type="entry name" value="Aconitase_4Fe-4S_BS"/>
</dbReference>
<evidence type="ECO:0000259" key="16">
    <source>
        <dbReference type="Pfam" id="PF00330"/>
    </source>
</evidence>
<evidence type="ECO:0000256" key="8">
    <source>
        <dbReference type="ARBA" id="ARBA00022532"/>
    </source>
</evidence>
<dbReference type="UniPathway" id="UPA00223">
    <property type="reaction ID" value="UER00718"/>
</dbReference>
<dbReference type="GO" id="GO:0003994">
    <property type="term" value="F:aconitate hydratase activity"/>
    <property type="evidence" value="ECO:0007669"/>
    <property type="project" value="UniProtKB-EC"/>
</dbReference>
<feature type="domain" description="Aconitase/3-isopropylmalate dehydratase large subunit alpha/beta/alpha" evidence="16">
    <location>
        <begin position="75"/>
        <end position="563"/>
    </location>
</feature>
<dbReference type="NCBIfam" id="NF009520">
    <property type="entry name" value="PRK12881.1"/>
    <property type="match status" value="1"/>
</dbReference>
<keyword evidence="8" id="KW-0816">Tricarboxylic acid cycle</keyword>
<evidence type="ECO:0000256" key="3">
    <source>
        <dbReference type="ARBA" id="ARBA00004717"/>
    </source>
</evidence>
<dbReference type="Pfam" id="PF00330">
    <property type="entry name" value="Aconitase"/>
    <property type="match status" value="1"/>
</dbReference>
<evidence type="ECO:0000256" key="5">
    <source>
        <dbReference type="ARBA" id="ARBA00007185"/>
    </source>
</evidence>
<comment type="subunit">
    <text evidence="6">Monomer.</text>
</comment>
<dbReference type="Gene3D" id="3.20.19.10">
    <property type="entry name" value="Aconitase, domain 4"/>
    <property type="match status" value="1"/>
</dbReference>
<evidence type="ECO:0000313" key="18">
    <source>
        <dbReference type="EMBL" id="MBB3006097.1"/>
    </source>
</evidence>
<evidence type="ECO:0000256" key="7">
    <source>
        <dbReference type="ARBA" id="ARBA00022485"/>
    </source>
</evidence>
<dbReference type="NCBIfam" id="TIGR01341">
    <property type="entry name" value="aconitase_1"/>
    <property type="match status" value="1"/>
</dbReference>
<evidence type="ECO:0000313" key="19">
    <source>
        <dbReference type="Proteomes" id="UP000578036"/>
    </source>
</evidence>
<evidence type="ECO:0000256" key="2">
    <source>
        <dbReference type="ARBA" id="ARBA00001966"/>
    </source>
</evidence>
<protein>
    <recommendedName>
        <fullName evidence="15">Aconitate hydratase</fullName>
        <shortName evidence="15">Aconitase</shortName>
        <ecNumber evidence="15">4.2.1.3</ecNumber>
    </recommendedName>
</protein>
<dbReference type="CDD" id="cd01586">
    <property type="entry name" value="AcnA_IRP"/>
    <property type="match status" value="1"/>
</dbReference>
<evidence type="ECO:0000256" key="4">
    <source>
        <dbReference type="ARBA" id="ARBA00005026"/>
    </source>
</evidence>
<comment type="similarity">
    <text evidence="5 15">Belongs to the aconitase/IPM isomerase family.</text>
</comment>
<dbReference type="GO" id="GO:0046872">
    <property type="term" value="F:metal ion binding"/>
    <property type="evidence" value="ECO:0007669"/>
    <property type="project" value="UniProtKB-KW"/>
</dbReference>
<dbReference type="GO" id="GO:0003723">
    <property type="term" value="F:RNA binding"/>
    <property type="evidence" value="ECO:0007669"/>
    <property type="project" value="UniProtKB-KW"/>
</dbReference>
<evidence type="ECO:0000256" key="14">
    <source>
        <dbReference type="ARBA" id="ARBA00023501"/>
    </source>
</evidence>
<keyword evidence="19" id="KW-1185">Reference proteome</keyword>
<dbReference type="GO" id="GO:0051539">
    <property type="term" value="F:4 iron, 4 sulfur cluster binding"/>
    <property type="evidence" value="ECO:0007669"/>
    <property type="project" value="UniProtKB-KW"/>
</dbReference>
<proteinExistence type="inferred from homology"/>
<comment type="caution">
    <text evidence="18">The sequence shown here is derived from an EMBL/GenBank/DDBJ whole genome shotgun (WGS) entry which is preliminary data.</text>
</comment>
<dbReference type="FunFam" id="3.30.499.10:FF:000002">
    <property type="entry name" value="Aconitate hydratase"/>
    <property type="match status" value="1"/>
</dbReference>
<dbReference type="InterPro" id="IPR015928">
    <property type="entry name" value="Aconitase/3IPM_dehydase_swvl"/>
</dbReference>
<keyword evidence="7 15" id="KW-0004">4Fe-4S</keyword>
<dbReference type="SUPFAM" id="SSF52016">
    <property type="entry name" value="LeuD/IlvD-like"/>
    <property type="match status" value="1"/>
</dbReference>
<name>A0A7W4V6Q8_9BURK</name>
<dbReference type="Pfam" id="PF00694">
    <property type="entry name" value="Aconitase_C"/>
    <property type="match status" value="1"/>
</dbReference>
<gene>
    <name evidence="18" type="ORF">FHX61_000713</name>
</gene>
<dbReference type="NCBIfam" id="NF006757">
    <property type="entry name" value="PRK09277.1"/>
    <property type="match status" value="1"/>
</dbReference>
<dbReference type="EC" id="4.2.1.3" evidence="15"/>
<comment type="pathway">
    <text evidence="4">Organic acid metabolism; propanoate degradation.</text>
</comment>
<dbReference type="Gene3D" id="3.30.499.10">
    <property type="entry name" value="Aconitase, domain 3"/>
    <property type="match status" value="2"/>
</dbReference>
<comment type="function">
    <text evidence="15">Catalyzes the isomerization of citrate to isocitrate via cis-aconitate.</text>
</comment>
<keyword evidence="9" id="KW-0479">Metal-binding</keyword>
<dbReference type="InterPro" id="IPR000573">
    <property type="entry name" value="AconitaseA/IPMdHydase_ssu_swvl"/>
</dbReference>
<accession>A0A7W4V6Q8</accession>
<keyword evidence="10" id="KW-0694">RNA-binding</keyword>
<comment type="pathway">
    <text evidence="3">Carbohydrate metabolism; tricarboxylic acid cycle; isocitrate from oxaloacetate: step 2/2.</text>
</comment>
<reference evidence="18 19" key="1">
    <citation type="submission" date="2020-08" db="EMBL/GenBank/DDBJ databases">
        <title>Genomic Encyclopedia of Type Strains, Phase IV (KMG-V): Genome sequencing to study the core and pangenomes of soil and plant-associated prokaryotes.</title>
        <authorList>
            <person name="Whitman W."/>
        </authorList>
    </citation>
    <scope>NUCLEOTIDE SEQUENCE [LARGE SCALE GENOMIC DNA]</scope>
    <source>
        <strain evidence="18 19">SLV-2362</strain>
    </source>
</reference>
<dbReference type="FunFam" id="3.30.499.10:FF:000020">
    <property type="entry name" value="Aconitate hydratase A"/>
    <property type="match status" value="1"/>
</dbReference>
<comment type="cofactor">
    <cofactor evidence="2">
        <name>[4Fe-4S] cluster</name>
        <dbReference type="ChEBI" id="CHEBI:49883"/>
    </cofactor>
</comment>
<keyword evidence="11 15" id="KW-0408">Iron</keyword>
<dbReference type="InterPro" id="IPR015931">
    <property type="entry name" value="Acnase/IPM_dHydase_lsu_aba_1/3"/>
</dbReference>
<dbReference type="PANTHER" id="PTHR11670">
    <property type="entry name" value="ACONITASE/IRON-RESPONSIVE ELEMENT FAMILY MEMBER"/>
    <property type="match status" value="1"/>
</dbReference>
<evidence type="ECO:0000256" key="15">
    <source>
        <dbReference type="RuleBase" id="RU361275"/>
    </source>
</evidence>
<dbReference type="EMBL" id="JACHWF010000001">
    <property type="protein sequence ID" value="MBB3006097.1"/>
    <property type="molecule type" value="Genomic_DNA"/>
</dbReference>
<dbReference type="AlphaFoldDB" id="A0A7W4V6Q8"/>
<organism evidence="18 19">
    <name type="scientific">Cupriavidus alkaliphilus</name>
    <dbReference type="NCBI Taxonomy" id="942866"/>
    <lineage>
        <taxon>Bacteria</taxon>
        <taxon>Pseudomonadati</taxon>
        <taxon>Pseudomonadota</taxon>
        <taxon>Betaproteobacteria</taxon>
        <taxon>Burkholderiales</taxon>
        <taxon>Burkholderiaceae</taxon>
        <taxon>Cupriavidus</taxon>
    </lineage>
</organism>
<dbReference type="InterPro" id="IPR044137">
    <property type="entry name" value="AcnA_IRP_Swivel"/>
</dbReference>
<feature type="domain" description="Aconitase A/isopropylmalate dehydratase small subunit swivel" evidence="17">
    <location>
        <begin position="693"/>
        <end position="825"/>
    </location>
</feature>
<evidence type="ECO:0000256" key="9">
    <source>
        <dbReference type="ARBA" id="ARBA00022723"/>
    </source>
</evidence>
<comment type="catalytic activity">
    <reaction evidence="14 15">
        <text>citrate = D-threo-isocitrate</text>
        <dbReference type="Rhea" id="RHEA:10336"/>
        <dbReference type="ChEBI" id="CHEBI:15562"/>
        <dbReference type="ChEBI" id="CHEBI:16947"/>
        <dbReference type="EC" id="4.2.1.3"/>
    </reaction>
</comment>
<sequence>MPHNLKNTLKEFSIGSSGKGQYYSLPQLGEALDLDIGRLPVSIRVVLESVLRNCDGKKVTEEHVRQLANWKPNAERVDEIPFVVARVVLQDFTGVPLLADLAAMRNVAEKMGKNPKQIEPLVPVDLVVDHSVQIDHFREKKALDLNMQLEFQRNNERYQFMKWGMQAFDTFGVVQPGFGIVHQVNLEYLARGVHRKDGVYYPDTLVGTDSHTTMINGIGVVGWGVGGIEAEAGMLGQPVYFLTPDVVGVELKGRLREGVTATDLVLTITEMLRKEKVVGKFVEFFGEGTASLALPDRATIGNMAPEYGATMGFFPVDEKTIEYFRGTGRTDEEIAAFEGYFRAQDMFGIPGAGEIDYSKVVTLDLATVAPSLAGPKRPQDRIEIGNVKSTFASLFSKPVAENGFNKDAAELGRSYSTADGIEVRNGDVLIAAITSCTNTSNPSVLLGAGLLAKKAVEAGLSVAPHIKTSLAPGSRVVTEYLKAAGLLPYLEQLGFGVTAYGCTTCIGNAGDLSPELNEAITSNDLVAAAVLSGNRNFEARIHPNIRANFLASPPLVVAYAIAGNVTRDLMTEPVGKGKDGRDIWLGDIWPSSEEIHALMKYAMDAKTFKGNYEQVKKPSKLWGAIQGTKGQVYDWPRSTYIAEPPFFQDFSMEPSAASASVRGARALGIFGDSVTTDHISPAGSIKDTSPAGKYLLSHGVLKADFNSYGSRRGNHEVMMRGTFANVRIKNLMIPPTADGARVEGGITIHQPTGEQMSIYDAAMKYVAEGTPTVVFGGEEYGTGSSRDWAAKGTQLLGVKAVIARSFERIHRSNLVGMGVLPLQFKGADSAQTLGITGNETFDIEGIEGDLKPQQDVVLVIKRANGDVQRVPVLLRIDTPIEVDYYNHGGILPFVLRQLLAA</sequence>
<dbReference type="InterPro" id="IPR001030">
    <property type="entry name" value="Acoase/IPM_deHydtase_lsu_aba"/>
</dbReference>
<evidence type="ECO:0000256" key="12">
    <source>
        <dbReference type="ARBA" id="ARBA00023014"/>
    </source>
</evidence>
<dbReference type="PRINTS" id="PR00415">
    <property type="entry name" value="ACONITASE"/>
</dbReference>
<dbReference type="InterPro" id="IPR006249">
    <property type="entry name" value="Aconitase/IRP2"/>
</dbReference>
<evidence type="ECO:0000256" key="13">
    <source>
        <dbReference type="ARBA" id="ARBA00023239"/>
    </source>
</evidence>
<keyword evidence="12 15" id="KW-0411">Iron-sulfur</keyword>
<dbReference type="RefSeq" id="WP_116600590.1">
    <property type="nucleotide sequence ID" value="NZ_JACHWF010000001.1"/>
</dbReference>
<dbReference type="FunFam" id="3.20.19.10:FF:000001">
    <property type="entry name" value="Aconitate hydratase"/>
    <property type="match status" value="1"/>
</dbReference>
<dbReference type="GO" id="GO:0006099">
    <property type="term" value="P:tricarboxylic acid cycle"/>
    <property type="evidence" value="ECO:0007669"/>
    <property type="project" value="UniProtKB-UniPathway"/>
</dbReference>
<evidence type="ECO:0000256" key="11">
    <source>
        <dbReference type="ARBA" id="ARBA00023004"/>
    </source>
</evidence>
<comment type="catalytic activity">
    <reaction evidence="1">
        <text>(2S,3R)-3-hydroxybutane-1,2,3-tricarboxylate = 2-methyl-cis-aconitate + H2O</text>
        <dbReference type="Rhea" id="RHEA:17941"/>
        <dbReference type="ChEBI" id="CHEBI:15377"/>
        <dbReference type="ChEBI" id="CHEBI:57429"/>
        <dbReference type="ChEBI" id="CHEBI:57872"/>
        <dbReference type="EC" id="4.2.1.99"/>
    </reaction>
</comment>
<evidence type="ECO:0000256" key="1">
    <source>
        <dbReference type="ARBA" id="ARBA00000118"/>
    </source>
</evidence>
<dbReference type="GO" id="GO:0047456">
    <property type="term" value="F:2-methylisocitrate dehydratase activity"/>
    <property type="evidence" value="ECO:0007669"/>
    <property type="project" value="UniProtKB-EC"/>
</dbReference>
<dbReference type="InterPro" id="IPR036008">
    <property type="entry name" value="Aconitase_4Fe-4S_dom"/>
</dbReference>
<dbReference type="CDD" id="cd01580">
    <property type="entry name" value="AcnA_IRP_Swivel"/>
    <property type="match status" value="1"/>
</dbReference>
<evidence type="ECO:0000256" key="10">
    <source>
        <dbReference type="ARBA" id="ARBA00022884"/>
    </source>
</evidence>
<dbReference type="SUPFAM" id="SSF53732">
    <property type="entry name" value="Aconitase iron-sulfur domain"/>
    <property type="match status" value="1"/>
</dbReference>
<dbReference type="PROSITE" id="PS01244">
    <property type="entry name" value="ACONITASE_2"/>
    <property type="match status" value="1"/>
</dbReference>
<dbReference type="PROSITE" id="PS00450">
    <property type="entry name" value="ACONITASE_1"/>
    <property type="match status" value="1"/>
</dbReference>
<dbReference type="Gene3D" id="6.10.190.10">
    <property type="match status" value="1"/>
</dbReference>